<protein>
    <submittedName>
        <fullName evidence="6">CCR4-Not complex subunit not2</fullName>
    </submittedName>
</protein>
<evidence type="ECO:0000313" key="6">
    <source>
        <dbReference type="EMBL" id="KJE95443.1"/>
    </source>
</evidence>
<dbReference type="AlphaFoldDB" id="A0A0D2WU91"/>
<sequence length="506" mass="53977">MDEFSYEHSMLLQQQQAAAAAQRHYGNAGPDLGFYGGARGMPGQLAQHRFMQPQAGAAPQQQQQQQQPATRFKQLNIIDPHTGQLINHDRGAAAGYMGTPPANPLIGGGANAASSMGNQQMYGGANAELMSLINQQKQKQQLDAAAAAAAAAAGASSMNPNEFPMLGRGLGASAGPAGPANARATPLLANYNEDFPALPGQKLSDSDRGFAMAHYMQDNGLFGGMGSSSLMGSDGKSDSLYDFEIPSADLASTLTAADFYDHAAPQSSHDIGNISGHSGLAALGGEIVAPNGLDDPKNRSSAAVGAAPGAGVVGASDPKYKQPAKKLSTGDAQADVFGLLGLLRIVQQQNPDLNLLAFGADLTGLGLNLNSQETLSNNFMAPWPESHRKEPEFELPPCYRSTPPVSFPPQKIPLLSDEALFYIFYSSPRDLVQEAASMELQKREWRFLKDAKIWFQRVPGHESTKLPQGEKCFCTVFDPNTWEKVSKMLVIDYEHIEPFRHPGPQA</sequence>
<evidence type="ECO:0000313" key="7">
    <source>
        <dbReference type="Proteomes" id="UP000008743"/>
    </source>
</evidence>
<reference evidence="7" key="1">
    <citation type="submission" date="2011-02" db="EMBL/GenBank/DDBJ databases">
        <title>The Genome Sequence of Capsaspora owczarzaki ATCC 30864.</title>
        <authorList>
            <person name="Russ C."/>
            <person name="Cuomo C."/>
            <person name="Burger G."/>
            <person name="Gray M.W."/>
            <person name="Holland P.W.H."/>
            <person name="King N."/>
            <person name="Lang F.B.F."/>
            <person name="Roger A.J."/>
            <person name="Ruiz-Trillo I."/>
            <person name="Young S.K."/>
            <person name="Zeng Q."/>
            <person name="Gargeya S."/>
            <person name="Alvarado L."/>
            <person name="Berlin A."/>
            <person name="Chapman S.B."/>
            <person name="Chen Z."/>
            <person name="Freedman E."/>
            <person name="Gellesch M."/>
            <person name="Goldberg J."/>
            <person name="Griggs A."/>
            <person name="Gujja S."/>
            <person name="Heilman E."/>
            <person name="Heiman D."/>
            <person name="Howarth C."/>
            <person name="Mehta T."/>
            <person name="Neiman D."/>
            <person name="Pearson M."/>
            <person name="Roberts A."/>
            <person name="Saif S."/>
            <person name="Shea T."/>
            <person name="Shenoy N."/>
            <person name="Sisk P."/>
            <person name="Stolte C."/>
            <person name="Sykes S."/>
            <person name="White J."/>
            <person name="Yandava C."/>
            <person name="Haas B."/>
            <person name="Nusbaum C."/>
            <person name="Birren B."/>
        </authorList>
    </citation>
    <scope>NUCLEOTIDE SEQUENCE</scope>
    <source>
        <strain evidence="7">ATCC 30864</strain>
    </source>
</reference>
<feature type="region of interest" description="Disordered" evidence="4">
    <location>
        <begin position="296"/>
        <end position="317"/>
    </location>
</feature>
<keyword evidence="2" id="KW-0805">Transcription regulation</keyword>
<dbReference type="GO" id="GO:0006355">
    <property type="term" value="P:regulation of DNA-templated transcription"/>
    <property type="evidence" value="ECO:0007669"/>
    <property type="project" value="InterPro"/>
</dbReference>
<accession>A0A0D2WU91</accession>
<dbReference type="STRING" id="595528.A0A0D2WU91"/>
<feature type="domain" description="NOT2/NOT3/NOT5 C-terminal" evidence="5">
    <location>
        <begin position="377"/>
        <end position="495"/>
    </location>
</feature>
<evidence type="ECO:0000256" key="2">
    <source>
        <dbReference type="ARBA" id="ARBA00023015"/>
    </source>
</evidence>
<organism evidence="6 7">
    <name type="scientific">Capsaspora owczarzaki (strain ATCC 30864)</name>
    <dbReference type="NCBI Taxonomy" id="595528"/>
    <lineage>
        <taxon>Eukaryota</taxon>
        <taxon>Filasterea</taxon>
        <taxon>Capsaspora</taxon>
    </lineage>
</organism>
<dbReference type="GO" id="GO:0030015">
    <property type="term" value="C:CCR4-NOT core complex"/>
    <property type="evidence" value="ECO:0007669"/>
    <property type="project" value="InterPro"/>
</dbReference>
<dbReference type="Proteomes" id="UP000008743">
    <property type="component" value="Unassembled WGS sequence"/>
</dbReference>
<dbReference type="InParanoid" id="A0A0D2WU91"/>
<comment type="similarity">
    <text evidence="1">Belongs to the CNOT2/3/5 family.</text>
</comment>
<evidence type="ECO:0000256" key="4">
    <source>
        <dbReference type="SAM" id="MobiDB-lite"/>
    </source>
</evidence>
<dbReference type="PANTHER" id="PTHR23326">
    <property type="entry name" value="CCR4 NOT-RELATED"/>
    <property type="match status" value="1"/>
</dbReference>
<dbReference type="InterPro" id="IPR038635">
    <property type="entry name" value="CCR4-NOT_su2/3/5_C_sf"/>
</dbReference>
<dbReference type="Gene3D" id="2.30.30.1020">
    <property type="entry name" value="CCR4-NOT complex subunit 2/3/5, C-terminal domain"/>
    <property type="match status" value="1"/>
</dbReference>
<feature type="compositionally biased region" description="Low complexity" evidence="4">
    <location>
        <begin position="300"/>
        <end position="316"/>
    </location>
</feature>
<dbReference type="eggNOG" id="KOG2151">
    <property type="taxonomic scope" value="Eukaryota"/>
</dbReference>
<evidence type="ECO:0000256" key="1">
    <source>
        <dbReference type="ARBA" id="ARBA00007682"/>
    </source>
</evidence>
<name>A0A0D2WU91_CAPO3</name>
<gene>
    <name evidence="6" type="ORF">CAOG_005893</name>
</gene>
<dbReference type="PhylomeDB" id="A0A0D2WU91"/>
<keyword evidence="7" id="KW-1185">Reference proteome</keyword>
<dbReference type="EMBL" id="KE346369">
    <property type="protein sequence ID" value="KJE95443.1"/>
    <property type="molecule type" value="Genomic_DNA"/>
</dbReference>
<dbReference type="OrthoDB" id="25391at2759"/>
<evidence type="ECO:0000256" key="3">
    <source>
        <dbReference type="ARBA" id="ARBA00023163"/>
    </source>
</evidence>
<dbReference type="Pfam" id="PF04153">
    <property type="entry name" value="NOT2_3_5_C"/>
    <property type="match status" value="1"/>
</dbReference>
<keyword evidence="3" id="KW-0804">Transcription</keyword>
<dbReference type="InterPro" id="IPR040168">
    <property type="entry name" value="Not2/3/5"/>
</dbReference>
<dbReference type="InterPro" id="IPR007282">
    <property type="entry name" value="NOT2/3/5_C"/>
</dbReference>
<evidence type="ECO:0000259" key="5">
    <source>
        <dbReference type="Pfam" id="PF04153"/>
    </source>
</evidence>
<dbReference type="RefSeq" id="XP_004345483.1">
    <property type="nucleotide sequence ID" value="XM_004345433.2"/>
</dbReference>
<proteinExistence type="inferred from homology"/>